<dbReference type="AlphaFoldDB" id="A0A9P0GFT7"/>
<dbReference type="EMBL" id="OV651816">
    <property type="protein sequence ID" value="CAH1109236.1"/>
    <property type="molecule type" value="Genomic_DNA"/>
</dbReference>
<name>A0A9P0GFT7_9CUCU</name>
<feature type="region of interest" description="Disordered" evidence="1">
    <location>
        <begin position="105"/>
        <end position="125"/>
    </location>
</feature>
<evidence type="ECO:0000256" key="1">
    <source>
        <dbReference type="SAM" id="MobiDB-lite"/>
    </source>
</evidence>
<organism evidence="3 4">
    <name type="scientific">Psylliodes chrysocephalus</name>
    <dbReference type="NCBI Taxonomy" id="3402493"/>
    <lineage>
        <taxon>Eukaryota</taxon>
        <taxon>Metazoa</taxon>
        <taxon>Ecdysozoa</taxon>
        <taxon>Arthropoda</taxon>
        <taxon>Hexapoda</taxon>
        <taxon>Insecta</taxon>
        <taxon>Pterygota</taxon>
        <taxon>Neoptera</taxon>
        <taxon>Endopterygota</taxon>
        <taxon>Coleoptera</taxon>
        <taxon>Polyphaga</taxon>
        <taxon>Cucujiformia</taxon>
        <taxon>Chrysomeloidea</taxon>
        <taxon>Chrysomelidae</taxon>
        <taxon>Galerucinae</taxon>
        <taxon>Alticini</taxon>
        <taxon>Psylliodes</taxon>
    </lineage>
</organism>
<keyword evidence="4" id="KW-1185">Reference proteome</keyword>
<protein>
    <submittedName>
        <fullName evidence="3">Uncharacterized protein</fullName>
    </submittedName>
</protein>
<evidence type="ECO:0000256" key="2">
    <source>
        <dbReference type="SAM" id="Phobius"/>
    </source>
</evidence>
<sequence length="125" mass="13920">MATTKVRNNQTKVAVSQTTTTTVTDRCSVWFVIITGVTIFVIVTVGICVKFLLDPYVASIILISLICFEVFIGIVVLTILTCRRKKYATTSKTVTLKKNGQYHSIQPSAPQETSWQYSNRETLPA</sequence>
<evidence type="ECO:0000313" key="4">
    <source>
        <dbReference type="Proteomes" id="UP001153636"/>
    </source>
</evidence>
<gene>
    <name evidence="3" type="ORF">PSYICH_LOCUS10167</name>
</gene>
<reference evidence="3" key="1">
    <citation type="submission" date="2022-01" db="EMBL/GenBank/DDBJ databases">
        <authorList>
            <person name="King R."/>
        </authorList>
    </citation>
    <scope>NUCLEOTIDE SEQUENCE</scope>
</reference>
<accession>A0A9P0GFT7</accession>
<feature type="transmembrane region" description="Helical" evidence="2">
    <location>
        <begin position="29"/>
        <end position="53"/>
    </location>
</feature>
<keyword evidence="2" id="KW-0472">Membrane</keyword>
<keyword evidence="2" id="KW-0812">Transmembrane</keyword>
<dbReference type="OrthoDB" id="6760538at2759"/>
<feature type="transmembrane region" description="Helical" evidence="2">
    <location>
        <begin position="59"/>
        <end position="82"/>
    </location>
</feature>
<proteinExistence type="predicted"/>
<dbReference type="Proteomes" id="UP001153636">
    <property type="component" value="Chromosome 4"/>
</dbReference>
<evidence type="ECO:0000313" key="3">
    <source>
        <dbReference type="EMBL" id="CAH1109236.1"/>
    </source>
</evidence>
<keyword evidence="2" id="KW-1133">Transmembrane helix</keyword>